<evidence type="ECO:0000256" key="4">
    <source>
        <dbReference type="ARBA" id="ARBA00022597"/>
    </source>
</evidence>
<dbReference type="PROSITE" id="PS51094">
    <property type="entry name" value="PTS_EIIA_TYPE_2"/>
    <property type="match status" value="1"/>
</dbReference>
<keyword evidence="3" id="KW-0597">Phosphoprotein</keyword>
<dbReference type="InterPro" id="IPR016152">
    <property type="entry name" value="PTrfase/Anion_transptr"/>
</dbReference>
<name>A0A498R531_9FIRM</name>
<evidence type="ECO:0000256" key="6">
    <source>
        <dbReference type="ARBA" id="ARBA00022683"/>
    </source>
</evidence>
<dbReference type="GO" id="GO:0016020">
    <property type="term" value="C:membrane"/>
    <property type="evidence" value="ECO:0007669"/>
    <property type="project" value="InterPro"/>
</dbReference>
<gene>
    <name evidence="8" type="ORF">LUCI_3081</name>
</gene>
<accession>A0A498R531</accession>
<keyword evidence="4" id="KW-0762">Sugar transport</keyword>
<dbReference type="PANTHER" id="PTHR47738:SF2">
    <property type="entry name" value="PTS SYSTEM FRUCTOSE-LIKE EIIA COMPONENT"/>
    <property type="match status" value="1"/>
</dbReference>
<sequence length="151" mass="16548">MKIVDLLNEDRIVLGIDAATKEDVWRILADTFVKSEAVSDVDAYLQDVKKREEHGTTGVGFGIAIPHAKSAAVIKPALAMGRLKNAVDVQSLDGTRADLFFLIAAPEKGEDIHLRALSKLARMLMHESFLKGLRQAATGREVREVIEANEV</sequence>
<proteinExistence type="predicted"/>
<keyword evidence="9" id="KW-1185">Reference proteome</keyword>
<dbReference type="EMBL" id="UPPP01000081">
    <property type="protein sequence ID" value="VBB07816.1"/>
    <property type="molecule type" value="Genomic_DNA"/>
</dbReference>
<dbReference type="AlphaFoldDB" id="A0A498R531"/>
<dbReference type="Gene3D" id="3.40.930.10">
    <property type="entry name" value="Mannitol-specific EII, Chain A"/>
    <property type="match status" value="1"/>
</dbReference>
<dbReference type="Pfam" id="PF00359">
    <property type="entry name" value="PTS_EIIA_2"/>
    <property type="match status" value="1"/>
</dbReference>
<evidence type="ECO:0000256" key="2">
    <source>
        <dbReference type="ARBA" id="ARBA00022448"/>
    </source>
</evidence>
<keyword evidence="2" id="KW-0813">Transport</keyword>
<reference evidence="8 9" key="1">
    <citation type="submission" date="2018-06" db="EMBL/GenBank/DDBJ databases">
        <authorList>
            <person name="Strepis N."/>
        </authorList>
    </citation>
    <scope>NUCLEOTIDE SEQUENCE [LARGE SCALE GENOMIC DNA]</scope>
    <source>
        <strain evidence="8">LUCI</strain>
    </source>
</reference>
<evidence type="ECO:0000256" key="1">
    <source>
        <dbReference type="ARBA" id="ARBA00004496"/>
    </source>
</evidence>
<dbReference type="SUPFAM" id="SSF55804">
    <property type="entry name" value="Phoshotransferase/anion transport protein"/>
    <property type="match status" value="1"/>
</dbReference>
<dbReference type="RefSeq" id="WP_122628741.1">
    <property type="nucleotide sequence ID" value="NZ_UPPP01000081.1"/>
</dbReference>
<dbReference type="PROSITE" id="PS00372">
    <property type="entry name" value="PTS_EIIA_TYPE_2_HIS"/>
    <property type="match status" value="1"/>
</dbReference>
<keyword evidence="5 8" id="KW-0808">Transferase</keyword>
<dbReference type="InterPro" id="IPR051541">
    <property type="entry name" value="PTS_SugarTrans_NitroReg"/>
</dbReference>
<dbReference type="Proteomes" id="UP000277811">
    <property type="component" value="Unassembled WGS sequence"/>
</dbReference>
<dbReference type="PANTHER" id="PTHR47738">
    <property type="entry name" value="PTS SYSTEM FRUCTOSE-LIKE EIIA COMPONENT-RELATED"/>
    <property type="match status" value="1"/>
</dbReference>
<dbReference type="CDD" id="cd00211">
    <property type="entry name" value="PTS_IIA_fru"/>
    <property type="match status" value="1"/>
</dbReference>
<dbReference type="OrthoDB" id="1640042at2"/>
<comment type="subcellular location">
    <subcellularLocation>
        <location evidence="1">Cytoplasm</location>
    </subcellularLocation>
</comment>
<organism evidence="8 9">
    <name type="scientific">Lucifera butyrica</name>
    <dbReference type="NCBI Taxonomy" id="1351585"/>
    <lineage>
        <taxon>Bacteria</taxon>
        <taxon>Bacillati</taxon>
        <taxon>Bacillota</taxon>
        <taxon>Negativicutes</taxon>
        <taxon>Veillonellales</taxon>
        <taxon>Veillonellaceae</taxon>
        <taxon>Lucifera</taxon>
    </lineage>
</organism>
<dbReference type="FunFam" id="3.40.930.10:FF:000009">
    <property type="entry name" value="PTS system, fructose specific IIABC component"/>
    <property type="match status" value="1"/>
</dbReference>
<dbReference type="NCBIfam" id="TIGR00848">
    <property type="entry name" value="fruA"/>
    <property type="match status" value="1"/>
</dbReference>
<evidence type="ECO:0000259" key="7">
    <source>
        <dbReference type="PROSITE" id="PS51094"/>
    </source>
</evidence>
<dbReference type="GO" id="GO:0009401">
    <property type="term" value="P:phosphoenolpyruvate-dependent sugar phosphotransferase system"/>
    <property type="evidence" value="ECO:0007669"/>
    <property type="project" value="UniProtKB-KW"/>
</dbReference>
<evidence type="ECO:0000256" key="3">
    <source>
        <dbReference type="ARBA" id="ARBA00022553"/>
    </source>
</evidence>
<evidence type="ECO:0000313" key="9">
    <source>
        <dbReference type="Proteomes" id="UP000277811"/>
    </source>
</evidence>
<dbReference type="GO" id="GO:0008982">
    <property type="term" value="F:protein-N(PI)-phosphohistidine-sugar phosphotransferase activity"/>
    <property type="evidence" value="ECO:0007669"/>
    <property type="project" value="InterPro"/>
</dbReference>
<evidence type="ECO:0000256" key="5">
    <source>
        <dbReference type="ARBA" id="ARBA00022679"/>
    </source>
</evidence>
<keyword evidence="8" id="KW-0670">Pyruvate</keyword>
<feature type="domain" description="PTS EIIA type-2" evidence="7">
    <location>
        <begin position="5"/>
        <end position="149"/>
    </location>
</feature>
<keyword evidence="6" id="KW-0598">Phosphotransferase system</keyword>
<protein>
    <submittedName>
        <fullName evidence="8">Phosphoenolpyruvate-dependent sugar phosphotransferase system eiia 2</fullName>
    </submittedName>
</protein>
<evidence type="ECO:0000313" key="8">
    <source>
        <dbReference type="EMBL" id="VBB07816.1"/>
    </source>
</evidence>
<dbReference type="InterPro" id="IPR002178">
    <property type="entry name" value="PTS_EIIA_type-2_dom"/>
</dbReference>
<dbReference type="GO" id="GO:0005737">
    <property type="term" value="C:cytoplasm"/>
    <property type="evidence" value="ECO:0007669"/>
    <property type="project" value="UniProtKB-SubCell"/>
</dbReference>
<dbReference type="InterPro" id="IPR004715">
    <property type="entry name" value="PTS_IIA_fruc"/>
</dbReference>